<dbReference type="Proteomes" id="UP001357437">
    <property type="component" value="Unassembled WGS sequence"/>
</dbReference>
<sequence length="22" mass="2448">MIEMTILKELVAESLGELLESV</sequence>
<reference evidence="1 2" key="1">
    <citation type="submission" date="2024-01" db="EMBL/GenBank/DDBJ databases">
        <title>Comparative Genomics of Leclercia adecarboxylata Strains Isolated from Several Sources.</title>
        <authorList>
            <person name="Yescas-Zazueta V."/>
            <person name="Balbuena-Alonso M.G."/>
            <person name="Valencia D."/>
            <person name="Mendez-Pfeiffer P.A."/>
            <person name="Ballesteros-Monrreal M.G."/>
            <person name="Rocha-Gracia R.D.C."/>
            <person name="Barrios-Villa E."/>
        </authorList>
    </citation>
    <scope>NUCLEOTIDE SEQUENCE [LARGE SCALE GENOMIC DNA]</scope>
    <source>
        <strain evidence="1 2">33MEM</strain>
    </source>
</reference>
<gene>
    <name evidence="1" type="ORF">VOF76_24770</name>
</gene>
<comment type="caution">
    <text evidence="1">The sequence shown here is derived from an EMBL/GenBank/DDBJ whole genome shotgun (WGS) entry which is preliminary data.</text>
</comment>
<organism evidence="1 2">
    <name type="scientific">Leclercia adecarboxylata</name>
    <dbReference type="NCBI Taxonomy" id="83655"/>
    <lineage>
        <taxon>Bacteria</taxon>
        <taxon>Pseudomonadati</taxon>
        <taxon>Pseudomonadota</taxon>
        <taxon>Gammaproteobacteria</taxon>
        <taxon>Enterobacterales</taxon>
        <taxon>Enterobacteriaceae</taxon>
        <taxon>Leclercia</taxon>
    </lineage>
</organism>
<keyword evidence="2" id="KW-1185">Reference proteome</keyword>
<protein>
    <submittedName>
        <fullName evidence="1">Nuclease</fullName>
    </submittedName>
</protein>
<accession>A0ABU6ICP2</accession>
<evidence type="ECO:0000313" key="1">
    <source>
        <dbReference type="EMBL" id="MEC3939338.1"/>
    </source>
</evidence>
<feature type="non-terminal residue" evidence="1">
    <location>
        <position position="22"/>
    </location>
</feature>
<evidence type="ECO:0000313" key="2">
    <source>
        <dbReference type="Proteomes" id="UP001357437"/>
    </source>
</evidence>
<dbReference type="EMBL" id="JAYMCU010000139">
    <property type="protein sequence ID" value="MEC3939338.1"/>
    <property type="molecule type" value="Genomic_DNA"/>
</dbReference>
<proteinExistence type="predicted"/>
<name>A0ABU6ICP2_9ENTR</name>